<protein>
    <recommendedName>
        <fullName evidence="3">Phosphoribosyltransferase domain-containing protein</fullName>
    </recommendedName>
</protein>
<dbReference type="PANTHER" id="PTHR47505">
    <property type="entry name" value="DNA UTILIZATION PROTEIN YHGH"/>
    <property type="match status" value="1"/>
</dbReference>
<dbReference type="InterPro" id="IPR029057">
    <property type="entry name" value="PRTase-like"/>
</dbReference>
<name>A0ABN2SES2_9MICO</name>
<evidence type="ECO:0000313" key="4">
    <source>
        <dbReference type="EMBL" id="GAA1985237.1"/>
    </source>
</evidence>
<dbReference type="PANTHER" id="PTHR47505:SF1">
    <property type="entry name" value="DNA UTILIZATION PROTEIN YHGH"/>
    <property type="match status" value="1"/>
</dbReference>
<evidence type="ECO:0000259" key="3">
    <source>
        <dbReference type="Pfam" id="PF00156"/>
    </source>
</evidence>
<evidence type="ECO:0000256" key="1">
    <source>
        <dbReference type="ARBA" id="ARBA00008007"/>
    </source>
</evidence>
<dbReference type="EMBL" id="BAAAOH010000001">
    <property type="protein sequence ID" value="GAA1985237.1"/>
    <property type="molecule type" value="Genomic_DNA"/>
</dbReference>
<dbReference type="SUPFAM" id="SSF53271">
    <property type="entry name" value="PRTase-like"/>
    <property type="match status" value="1"/>
</dbReference>
<evidence type="ECO:0000313" key="5">
    <source>
        <dbReference type="Proteomes" id="UP001500326"/>
    </source>
</evidence>
<reference evidence="4 5" key="1">
    <citation type="journal article" date="2019" name="Int. J. Syst. Evol. Microbiol.">
        <title>The Global Catalogue of Microorganisms (GCM) 10K type strain sequencing project: providing services to taxonomists for standard genome sequencing and annotation.</title>
        <authorList>
            <consortium name="The Broad Institute Genomics Platform"/>
            <consortium name="The Broad Institute Genome Sequencing Center for Infectious Disease"/>
            <person name="Wu L."/>
            <person name="Ma J."/>
        </authorList>
    </citation>
    <scope>NUCLEOTIDE SEQUENCE [LARGE SCALE GENOMIC DNA]</scope>
    <source>
        <strain evidence="4 5">JCM 14902</strain>
    </source>
</reference>
<dbReference type="InterPro" id="IPR000836">
    <property type="entry name" value="PRTase_dom"/>
</dbReference>
<dbReference type="RefSeq" id="WP_344061023.1">
    <property type="nucleotide sequence ID" value="NZ_BAAAOH010000001.1"/>
</dbReference>
<keyword evidence="5" id="KW-1185">Reference proteome</keyword>
<sequence length="238" mass="24618">MDSAGWLAETIRSAVVEALALVLPVSCAGCDEPDVALCEGCTAALRPVAHRSAAGATRVAVCSGLRFEGIPARVLRALKEDGRTGLARALAPALAAAVAAIADPTAVLVPIPTSRAAFRRRGYRVVDLVAARAGFRVSPLLVHTRQTADQRGLDHDRRRVNVAESLRARDAASRRVIVIDDVVTTGATLAEAVRALEAAGAVVVGAATIAATPRRGARGARDTATHPKLMGDFGQAQG</sequence>
<gene>
    <name evidence="4" type="ORF">GCM10009777_19020</name>
</gene>
<feature type="domain" description="Phosphoribosyltransferase" evidence="3">
    <location>
        <begin position="144"/>
        <end position="215"/>
    </location>
</feature>
<dbReference type="Pfam" id="PF00156">
    <property type="entry name" value="Pribosyltran"/>
    <property type="match status" value="1"/>
</dbReference>
<comment type="caution">
    <text evidence="4">The sequence shown here is derived from an EMBL/GenBank/DDBJ whole genome shotgun (WGS) entry which is preliminary data.</text>
</comment>
<organism evidence="4 5">
    <name type="scientific">Microbacterium pumilum</name>
    <dbReference type="NCBI Taxonomy" id="344165"/>
    <lineage>
        <taxon>Bacteria</taxon>
        <taxon>Bacillati</taxon>
        <taxon>Actinomycetota</taxon>
        <taxon>Actinomycetes</taxon>
        <taxon>Micrococcales</taxon>
        <taxon>Microbacteriaceae</taxon>
        <taxon>Microbacterium</taxon>
    </lineage>
</organism>
<dbReference type="Gene3D" id="3.40.50.2020">
    <property type="match status" value="1"/>
</dbReference>
<accession>A0ABN2SES2</accession>
<dbReference type="InterPro" id="IPR051910">
    <property type="entry name" value="ComF/GntX_DNA_util-trans"/>
</dbReference>
<feature type="region of interest" description="Disordered" evidence="2">
    <location>
        <begin position="215"/>
        <end position="238"/>
    </location>
</feature>
<proteinExistence type="inferred from homology"/>
<evidence type="ECO:0000256" key="2">
    <source>
        <dbReference type="SAM" id="MobiDB-lite"/>
    </source>
</evidence>
<dbReference type="CDD" id="cd06223">
    <property type="entry name" value="PRTases_typeI"/>
    <property type="match status" value="1"/>
</dbReference>
<dbReference type="Proteomes" id="UP001500326">
    <property type="component" value="Unassembled WGS sequence"/>
</dbReference>
<comment type="similarity">
    <text evidence="1">Belongs to the ComF/GntX family.</text>
</comment>